<reference evidence="7 8" key="1">
    <citation type="submission" date="2018-10" db="EMBL/GenBank/DDBJ databases">
        <title>Phylogenomics of Brevibacillus.</title>
        <authorList>
            <person name="Dunlap C."/>
        </authorList>
    </citation>
    <scope>NUCLEOTIDE SEQUENCE [LARGE SCALE GENOMIC DNA]</scope>
    <source>
        <strain evidence="7 8">DSM 100115</strain>
    </source>
</reference>
<dbReference type="InterPro" id="IPR001959">
    <property type="entry name" value="Transposase"/>
</dbReference>
<feature type="domain" description="Cas12f1-like TNB" evidence="6">
    <location>
        <begin position="315"/>
        <end position="377"/>
    </location>
</feature>
<comment type="caution">
    <text evidence="7">The sequence shown here is derived from an EMBL/GenBank/DDBJ whole genome shotgun (WGS) entry which is preliminary data.</text>
</comment>
<dbReference type="NCBIfam" id="NF040570">
    <property type="entry name" value="guided_TnpB"/>
    <property type="match status" value="1"/>
</dbReference>
<dbReference type="AlphaFoldDB" id="A0A3M8B7I1"/>
<feature type="domain" description="Probable transposase IS891/IS1136/IS1341" evidence="5">
    <location>
        <begin position="175"/>
        <end position="294"/>
    </location>
</feature>
<evidence type="ECO:0000259" key="6">
    <source>
        <dbReference type="Pfam" id="PF07282"/>
    </source>
</evidence>
<sequence length="398" mass="47006">MTQQYRTMRLLINCNKSDLKRLQMCNKESAMIWNKCIEANNKLYEENKKLHNRNSFFTLVKDIETEVICSNNKQTVAKRVIDAYKAISKARKAGRVDEKYPYKIKKYFPTEWDYNYLFCDYNKNEISLTVSRFTDANGVARNGKQIRLKFKTSIPQNIKTLKLIYEGERYYACISYLTDVEEKQPSFSNVAAIDLGEIHAITSVSDQQDQLIITGRKIRSIKQFRNKKQAELRSKMDKCTKYSRQWHKYNRAWQYIKSKTRRQLDYHIHKLTRMYTDWAKEKGISLVYCGDVTGIDVGSNKGTNVNQKLSQWEYGLIMELLDYKLRLEGIRFIKVNESYSSQICPSCGFKNKPTNRNYCCSNCEEEYHRDIVGAWNILNMNHKLDFVPSRNTKYLRIS</sequence>
<dbReference type="Proteomes" id="UP000268829">
    <property type="component" value="Unassembled WGS sequence"/>
</dbReference>
<evidence type="ECO:0000256" key="3">
    <source>
        <dbReference type="ARBA" id="ARBA00023125"/>
    </source>
</evidence>
<evidence type="ECO:0000259" key="5">
    <source>
        <dbReference type="Pfam" id="PF01385"/>
    </source>
</evidence>
<keyword evidence="3" id="KW-0238">DNA-binding</keyword>
<accession>A0A3M8B7I1</accession>
<name>A0A3M8B7I1_9BACL</name>
<evidence type="ECO:0000256" key="4">
    <source>
        <dbReference type="ARBA" id="ARBA00023172"/>
    </source>
</evidence>
<keyword evidence="4" id="KW-0233">DNA recombination</keyword>
<dbReference type="InterPro" id="IPR010095">
    <property type="entry name" value="Cas12f1-like_TNB"/>
</dbReference>
<dbReference type="GO" id="GO:0003677">
    <property type="term" value="F:DNA binding"/>
    <property type="evidence" value="ECO:0007669"/>
    <property type="project" value="UniProtKB-KW"/>
</dbReference>
<keyword evidence="2" id="KW-0815">Transposition</keyword>
<comment type="similarity">
    <text evidence="1">In the C-terminal section; belongs to the transposase 35 family.</text>
</comment>
<dbReference type="EMBL" id="RHHS01000013">
    <property type="protein sequence ID" value="RNB59396.1"/>
    <property type="molecule type" value="Genomic_DNA"/>
</dbReference>
<proteinExistence type="inferred from homology"/>
<evidence type="ECO:0000256" key="2">
    <source>
        <dbReference type="ARBA" id="ARBA00022578"/>
    </source>
</evidence>
<dbReference type="Pfam" id="PF01385">
    <property type="entry name" value="OrfB_IS605"/>
    <property type="match status" value="1"/>
</dbReference>
<dbReference type="Pfam" id="PF07282">
    <property type="entry name" value="Cas12f1-like_TNB"/>
    <property type="match status" value="1"/>
</dbReference>
<dbReference type="GO" id="GO:0006310">
    <property type="term" value="P:DNA recombination"/>
    <property type="evidence" value="ECO:0007669"/>
    <property type="project" value="UniProtKB-KW"/>
</dbReference>
<dbReference type="OrthoDB" id="4278026at2"/>
<gene>
    <name evidence="7" type="ORF">EDM57_04440</name>
</gene>
<evidence type="ECO:0000313" key="7">
    <source>
        <dbReference type="EMBL" id="RNB59396.1"/>
    </source>
</evidence>
<evidence type="ECO:0000256" key="1">
    <source>
        <dbReference type="ARBA" id="ARBA00008761"/>
    </source>
</evidence>
<dbReference type="GO" id="GO:0032196">
    <property type="term" value="P:transposition"/>
    <property type="evidence" value="ECO:0007669"/>
    <property type="project" value="UniProtKB-KW"/>
</dbReference>
<evidence type="ECO:0000313" key="8">
    <source>
        <dbReference type="Proteomes" id="UP000268829"/>
    </source>
</evidence>
<organism evidence="7 8">
    <name type="scientific">Brevibacillus gelatini</name>
    <dbReference type="NCBI Taxonomy" id="1655277"/>
    <lineage>
        <taxon>Bacteria</taxon>
        <taxon>Bacillati</taxon>
        <taxon>Bacillota</taxon>
        <taxon>Bacilli</taxon>
        <taxon>Bacillales</taxon>
        <taxon>Paenibacillaceae</taxon>
        <taxon>Brevibacillus</taxon>
    </lineage>
</organism>
<dbReference type="NCBIfam" id="TIGR01766">
    <property type="entry name" value="IS200/IS605 family accessory protein TnpB-like domain"/>
    <property type="match status" value="1"/>
</dbReference>
<protein>
    <submittedName>
        <fullName evidence="7">Transposase</fullName>
    </submittedName>
</protein>
<dbReference type="RefSeq" id="WP_122903563.1">
    <property type="nucleotide sequence ID" value="NZ_RHHS01000013.1"/>
</dbReference>
<keyword evidence="8" id="KW-1185">Reference proteome</keyword>